<proteinExistence type="inferred from homology"/>
<sequence length="315" mass="33492">MDLLLHLRYFRTVAEEEHFGRAAERLRMAQPSLSQRIQRLERELGVRLLDRSSRGATLTPAGRLVLTEAEHLLTAADRLTAAVARVHNGEAGTLRAAVPPRLGGAAVGALLIAFRERSPGGDLDLRELPTARQTAELAAGTLDAGIVRHPCPAPGLTFGPVLHQPLGVLLAATDPLAPLPEIPTAALTGRDLVLFPRAEAPALHDETLTACARHGCTPSDVLEATGPDFVHGLVLSGGAAALVPHAPPEPGTVWRPLRGNPVTWRTSAAWPQGRDGPAVRLFADTAHETLRTHAGMLTAPSTRMVFPRPASEFPL</sequence>
<protein>
    <submittedName>
        <fullName evidence="6">LysR family transcriptional regulator</fullName>
    </submittedName>
</protein>
<dbReference type="PANTHER" id="PTHR30346:SF0">
    <property type="entry name" value="HCA OPERON TRANSCRIPTIONAL ACTIVATOR HCAR"/>
    <property type="match status" value="1"/>
</dbReference>
<dbReference type="InterPro" id="IPR000847">
    <property type="entry name" value="LysR_HTH_N"/>
</dbReference>
<dbReference type="InterPro" id="IPR036388">
    <property type="entry name" value="WH-like_DNA-bd_sf"/>
</dbReference>
<keyword evidence="7" id="KW-1185">Reference proteome</keyword>
<evidence type="ECO:0000259" key="5">
    <source>
        <dbReference type="PROSITE" id="PS50931"/>
    </source>
</evidence>
<evidence type="ECO:0000256" key="3">
    <source>
        <dbReference type="ARBA" id="ARBA00023125"/>
    </source>
</evidence>
<keyword evidence="3" id="KW-0238">DNA-binding</keyword>
<reference evidence="6 7" key="1">
    <citation type="submission" date="2024-10" db="EMBL/GenBank/DDBJ databases">
        <title>The Natural Products Discovery Center: Release of the First 8490 Sequenced Strains for Exploring Actinobacteria Biosynthetic Diversity.</title>
        <authorList>
            <person name="Kalkreuter E."/>
            <person name="Kautsar S.A."/>
            <person name="Yang D."/>
            <person name="Bader C.D."/>
            <person name="Teijaro C.N."/>
            <person name="Fluegel L."/>
            <person name="Davis C.M."/>
            <person name="Simpson J.R."/>
            <person name="Lauterbach L."/>
            <person name="Steele A.D."/>
            <person name="Gui C."/>
            <person name="Meng S."/>
            <person name="Li G."/>
            <person name="Viehrig K."/>
            <person name="Ye F."/>
            <person name="Su P."/>
            <person name="Kiefer A.F."/>
            <person name="Nichols A."/>
            <person name="Cepeda A.J."/>
            <person name="Yan W."/>
            <person name="Fan B."/>
            <person name="Jiang Y."/>
            <person name="Adhikari A."/>
            <person name="Zheng C.-J."/>
            <person name="Schuster L."/>
            <person name="Cowan T.M."/>
            <person name="Smanski M.J."/>
            <person name="Chevrette M.G."/>
            <person name="De Carvalho L.P.S."/>
            <person name="Shen B."/>
        </authorList>
    </citation>
    <scope>NUCLEOTIDE SEQUENCE [LARGE SCALE GENOMIC DNA]</scope>
    <source>
        <strain evidence="6 7">NPDC015755</strain>
    </source>
</reference>
<evidence type="ECO:0000256" key="2">
    <source>
        <dbReference type="ARBA" id="ARBA00023015"/>
    </source>
</evidence>
<keyword evidence="4" id="KW-0804">Transcription</keyword>
<dbReference type="PROSITE" id="PS50931">
    <property type="entry name" value="HTH_LYSR"/>
    <property type="match status" value="1"/>
</dbReference>
<dbReference type="Proteomes" id="UP001603013">
    <property type="component" value="Unassembled WGS sequence"/>
</dbReference>
<dbReference type="InterPro" id="IPR036390">
    <property type="entry name" value="WH_DNA-bd_sf"/>
</dbReference>
<dbReference type="PRINTS" id="PR00039">
    <property type="entry name" value="HTHLYSR"/>
</dbReference>
<dbReference type="Gene3D" id="3.40.190.10">
    <property type="entry name" value="Periplasmic binding protein-like II"/>
    <property type="match status" value="2"/>
</dbReference>
<feature type="domain" description="HTH lysR-type" evidence="5">
    <location>
        <begin position="1"/>
        <end position="59"/>
    </location>
</feature>
<evidence type="ECO:0000256" key="1">
    <source>
        <dbReference type="ARBA" id="ARBA00009437"/>
    </source>
</evidence>
<keyword evidence="2" id="KW-0805">Transcription regulation</keyword>
<comment type="caution">
    <text evidence="6">The sequence shown here is derived from an EMBL/GenBank/DDBJ whole genome shotgun (WGS) entry which is preliminary data.</text>
</comment>
<evidence type="ECO:0000313" key="7">
    <source>
        <dbReference type="Proteomes" id="UP001603013"/>
    </source>
</evidence>
<dbReference type="RefSeq" id="WP_391937683.1">
    <property type="nucleotide sequence ID" value="NZ_JBIBSM010000027.1"/>
</dbReference>
<dbReference type="Gene3D" id="1.10.10.10">
    <property type="entry name" value="Winged helix-like DNA-binding domain superfamily/Winged helix DNA-binding domain"/>
    <property type="match status" value="1"/>
</dbReference>
<organism evidence="6 7">
    <name type="scientific">Streptomyces lateritius</name>
    <dbReference type="NCBI Taxonomy" id="67313"/>
    <lineage>
        <taxon>Bacteria</taxon>
        <taxon>Bacillati</taxon>
        <taxon>Actinomycetota</taxon>
        <taxon>Actinomycetes</taxon>
        <taxon>Kitasatosporales</taxon>
        <taxon>Streptomycetaceae</taxon>
        <taxon>Streptomyces</taxon>
    </lineage>
</organism>
<dbReference type="CDD" id="cd08414">
    <property type="entry name" value="PBP2_LTTR_aromatics_like"/>
    <property type="match status" value="1"/>
</dbReference>
<comment type="similarity">
    <text evidence="1">Belongs to the LysR transcriptional regulatory family.</text>
</comment>
<dbReference type="SUPFAM" id="SSF53850">
    <property type="entry name" value="Periplasmic binding protein-like II"/>
    <property type="match status" value="1"/>
</dbReference>
<accession>A0ABW6YM02</accession>
<dbReference type="Pfam" id="PF00126">
    <property type="entry name" value="HTH_1"/>
    <property type="match status" value="1"/>
</dbReference>
<evidence type="ECO:0000313" key="6">
    <source>
        <dbReference type="EMBL" id="MFF8280910.1"/>
    </source>
</evidence>
<dbReference type="PANTHER" id="PTHR30346">
    <property type="entry name" value="TRANSCRIPTIONAL DUAL REGULATOR HCAR-RELATED"/>
    <property type="match status" value="1"/>
</dbReference>
<dbReference type="Pfam" id="PF03466">
    <property type="entry name" value="LysR_substrate"/>
    <property type="match status" value="1"/>
</dbReference>
<gene>
    <name evidence="6" type="ORF">ACF05T_33425</name>
</gene>
<dbReference type="EMBL" id="JBIBSM010000027">
    <property type="protein sequence ID" value="MFF8280910.1"/>
    <property type="molecule type" value="Genomic_DNA"/>
</dbReference>
<dbReference type="InterPro" id="IPR005119">
    <property type="entry name" value="LysR_subst-bd"/>
</dbReference>
<name>A0ABW6YM02_9ACTN</name>
<dbReference type="SUPFAM" id="SSF46785">
    <property type="entry name" value="Winged helix' DNA-binding domain"/>
    <property type="match status" value="1"/>
</dbReference>
<evidence type="ECO:0000256" key="4">
    <source>
        <dbReference type="ARBA" id="ARBA00023163"/>
    </source>
</evidence>